<dbReference type="Pfam" id="PF00578">
    <property type="entry name" value="AhpC-TSA"/>
    <property type="match status" value="1"/>
</dbReference>
<evidence type="ECO:0000256" key="1">
    <source>
        <dbReference type="ARBA" id="ARBA00004196"/>
    </source>
</evidence>
<dbReference type="PROSITE" id="PS51352">
    <property type="entry name" value="THIOREDOXIN_2"/>
    <property type="match status" value="1"/>
</dbReference>
<dbReference type="GO" id="GO:0030313">
    <property type="term" value="C:cell envelope"/>
    <property type="evidence" value="ECO:0007669"/>
    <property type="project" value="UniProtKB-SubCell"/>
</dbReference>
<keyword evidence="7" id="KW-1185">Reference proteome</keyword>
<dbReference type="GO" id="GO:0017004">
    <property type="term" value="P:cytochrome complex assembly"/>
    <property type="evidence" value="ECO:0007669"/>
    <property type="project" value="UniProtKB-KW"/>
</dbReference>
<comment type="subcellular location">
    <subcellularLocation>
        <location evidence="1">Cell envelope</location>
    </subcellularLocation>
</comment>
<dbReference type="PANTHER" id="PTHR42852:SF6">
    <property type="entry name" value="THIOL:DISULFIDE INTERCHANGE PROTEIN DSBE"/>
    <property type="match status" value="1"/>
</dbReference>
<dbReference type="InterPro" id="IPR013766">
    <property type="entry name" value="Thioredoxin_domain"/>
</dbReference>
<dbReference type="Gene3D" id="3.40.30.10">
    <property type="entry name" value="Glutaredoxin"/>
    <property type="match status" value="1"/>
</dbReference>
<evidence type="ECO:0000256" key="2">
    <source>
        <dbReference type="ARBA" id="ARBA00022748"/>
    </source>
</evidence>
<dbReference type="CDD" id="cd02966">
    <property type="entry name" value="TlpA_like_family"/>
    <property type="match status" value="1"/>
</dbReference>
<dbReference type="InterPro" id="IPR017937">
    <property type="entry name" value="Thioredoxin_CS"/>
</dbReference>
<keyword evidence="4" id="KW-0676">Redox-active center</keyword>
<sequence>MRTGHFISAYMPSSKFYVSNNINMENRNILTLSILLAAALSSYGQQTSTLNLSGTVKNTDGNKVYLQQYVNKVYKIIDSAKVDNGKFNFNTAVQLPELYALSIGKDAAALPVFLENTAIQVEIGQEESHPTIQVSGSKAQSHFDNFRSNARNLSAEEFIKQDPSSIVAAYALFRNYSYSLSPDEIERHIAFLSPSLQQTQYVKILKDLVQKQRAVAVGKKALDFVSKDTEGKDVRFFDHLGKGYVLLDFWAAWCPPCRKENPNVVAAYERYREQGFSVFGVSLDKKKAAWLKAIADDSLHWTQVSDLAFWDTEAAALYGVRFIPSNFLIAPDGTIVAKNIKGVELQKKLEELYKPTTGDEDK</sequence>
<dbReference type="GO" id="GO:0016209">
    <property type="term" value="F:antioxidant activity"/>
    <property type="evidence" value="ECO:0007669"/>
    <property type="project" value="InterPro"/>
</dbReference>
<comment type="caution">
    <text evidence="6">The sequence shown here is derived from an EMBL/GenBank/DDBJ whole genome shotgun (WGS) entry which is preliminary data.</text>
</comment>
<dbReference type="Proteomes" id="UP000031802">
    <property type="component" value="Unassembled WGS sequence"/>
</dbReference>
<reference evidence="7" key="1">
    <citation type="submission" date="2014-04" db="EMBL/GenBank/DDBJ databases">
        <title>Whole-Genome optical mapping and complete genome sequence of Sphingobacterium deserti sp. nov., a new spaces isolated from desert in the west of China.</title>
        <authorList>
            <person name="Teng C."/>
            <person name="Zhou Z."/>
            <person name="Li X."/>
            <person name="Chen M."/>
            <person name="Lin M."/>
            <person name="Wang L."/>
            <person name="Su S."/>
            <person name="Zhang C."/>
            <person name="Zhang W."/>
        </authorList>
    </citation>
    <scope>NUCLEOTIDE SEQUENCE [LARGE SCALE GENOMIC DNA]</scope>
    <source>
        <strain evidence="7">ACCC05744</strain>
    </source>
</reference>
<dbReference type="Pfam" id="PF14289">
    <property type="entry name" value="DUF4369"/>
    <property type="match status" value="1"/>
</dbReference>
<protein>
    <submittedName>
        <fullName evidence="6">Alkyl hydroperoxide reductase/Thiol specific antioxidant/Mal allergen</fullName>
    </submittedName>
</protein>
<evidence type="ECO:0000256" key="3">
    <source>
        <dbReference type="ARBA" id="ARBA00023157"/>
    </source>
</evidence>
<dbReference type="InterPro" id="IPR036249">
    <property type="entry name" value="Thioredoxin-like_sf"/>
</dbReference>
<dbReference type="SUPFAM" id="SSF52833">
    <property type="entry name" value="Thioredoxin-like"/>
    <property type="match status" value="1"/>
</dbReference>
<dbReference type="EMBL" id="JJMU01000065">
    <property type="protein sequence ID" value="KGE12712.1"/>
    <property type="molecule type" value="Genomic_DNA"/>
</dbReference>
<evidence type="ECO:0000313" key="7">
    <source>
        <dbReference type="Proteomes" id="UP000031802"/>
    </source>
</evidence>
<accession>A0A0B8SYY5</accession>
<organism evidence="6 7">
    <name type="scientific">Sphingobacterium deserti</name>
    <dbReference type="NCBI Taxonomy" id="1229276"/>
    <lineage>
        <taxon>Bacteria</taxon>
        <taxon>Pseudomonadati</taxon>
        <taxon>Bacteroidota</taxon>
        <taxon>Sphingobacteriia</taxon>
        <taxon>Sphingobacteriales</taxon>
        <taxon>Sphingobacteriaceae</taxon>
        <taxon>Sphingobacterium</taxon>
    </lineage>
</organism>
<dbReference type="PANTHER" id="PTHR42852">
    <property type="entry name" value="THIOL:DISULFIDE INTERCHANGE PROTEIN DSBE"/>
    <property type="match status" value="1"/>
</dbReference>
<evidence type="ECO:0000313" key="6">
    <source>
        <dbReference type="EMBL" id="KGE12712.1"/>
    </source>
</evidence>
<dbReference type="InterPro" id="IPR025380">
    <property type="entry name" value="DUF4369"/>
</dbReference>
<name>A0A0B8SYY5_9SPHI</name>
<dbReference type="eggNOG" id="COG0526">
    <property type="taxonomic scope" value="Bacteria"/>
</dbReference>
<proteinExistence type="predicted"/>
<dbReference type="InterPro" id="IPR000866">
    <property type="entry name" value="AhpC/TSA"/>
</dbReference>
<feature type="domain" description="Thioredoxin" evidence="5">
    <location>
        <begin position="215"/>
        <end position="358"/>
    </location>
</feature>
<evidence type="ECO:0000259" key="5">
    <source>
        <dbReference type="PROSITE" id="PS51352"/>
    </source>
</evidence>
<dbReference type="AlphaFoldDB" id="A0A0B8SYY5"/>
<reference evidence="6 7" key="2">
    <citation type="journal article" date="2015" name="PLoS ONE">
        <title>Whole-Genome Optical Mapping and Finished Genome Sequence of Sphingobacterium deserti sp. nov., a New Species Isolated from the Western Desert of China.</title>
        <authorList>
            <person name="Teng C."/>
            <person name="Zhou Z."/>
            <person name="Molnar I."/>
            <person name="Li X."/>
            <person name="Tang R."/>
            <person name="Chen M."/>
            <person name="Wang L."/>
            <person name="Su S."/>
            <person name="Zhang W."/>
            <person name="Lin M."/>
        </authorList>
    </citation>
    <scope>NUCLEOTIDE SEQUENCE [LARGE SCALE GENOMIC DNA]</scope>
    <source>
        <strain evidence="7">ACCC05744</strain>
    </source>
</reference>
<gene>
    <name evidence="6" type="ORF">DI53_3451</name>
</gene>
<evidence type="ECO:0000256" key="4">
    <source>
        <dbReference type="ARBA" id="ARBA00023284"/>
    </source>
</evidence>
<dbReference type="PATRIC" id="fig|1229276.3.peg.3568"/>
<dbReference type="PROSITE" id="PS00194">
    <property type="entry name" value="THIOREDOXIN_1"/>
    <property type="match status" value="1"/>
</dbReference>
<dbReference type="InterPro" id="IPR050553">
    <property type="entry name" value="Thioredoxin_ResA/DsbE_sf"/>
</dbReference>
<dbReference type="GO" id="GO:0016491">
    <property type="term" value="F:oxidoreductase activity"/>
    <property type="evidence" value="ECO:0007669"/>
    <property type="project" value="InterPro"/>
</dbReference>
<keyword evidence="3" id="KW-1015">Disulfide bond</keyword>
<dbReference type="STRING" id="1229276.DI53_3451"/>
<keyword evidence="2" id="KW-0201">Cytochrome c-type biogenesis</keyword>